<dbReference type="InterPro" id="IPR050490">
    <property type="entry name" value="Bact_solute-bd_prot1"/>
</dbReference>
<dbReference type="NCBIfam" id="TIGR03850">
    <property type="entry name" value="bind_CPR_0540"/>
    <property type="match status" value="1"/>
</dbReference>
<evidence type="ECO:0000256" key="4">
    <source>
        <dbReference type="SAM" id="SignalP"/>
    </source>
</evidence>
<evidence type="ECO:0000256" key="1">
    <source>
        <dbReference type="ARBA" id="ARBA00008520"/>
    </source>
</evidence>
<proteinExistence type="inferred from homology"/>
<dbReference type="Gene3D" id="3.40.190.10">
    <property type="entry name" value="Periplasmic binding protein-like II"/>
    <property type="match status" value="1"/>
</dbReference>
<reference evidence="5 6" key="1">
    <citation type="submission" date="2020-08" db="EMBL/GenBank/DDBJ databases">
        <authorList>
            <person name="Liu C."/>
            <person name="Sun Q."/>
        </authorList>
    </citation>
    <scope>NUCLEOTIDE SEQUENCE [LARGE SCALE GENOMIC DNA]</scope>
    <source>
        <strain evidence="5 6">NSJ-61</strain>
    </source>
</reference>
<keyword evidence="3 4" id="KW-0732">Signal</keyword>
<sequence>MKKLLKVGCSALVLATLVAGCGSKDDGKKSDAPTEGGKRVLKIDAFDGGNGQKFLTDLKEAFEKEHKDVTIELRVEKELPTLLDKENATGKYSDVVYFNLGQPSSYTETQLNTGEVADISDVFKDLGDKVDKSFVNSSVSQYMGDGKNYLAPISYTPAGFYYNTNLVGEGKKYALPETWDDMWALGEQAKKDGIALFTYPQAGYFDTTLMGMLDQVGGLEYFTKALKYEDGTWDSDNGKKVTETISKLVSNYLWSDTVANANTKDGFTNNQQAVLDGKALFMPNGSWVVGEMEKTTPKDFHWGVMALPAFEKGGERVATAFTEQMWIPKQAANIADAKEFLKFIYSDAGADIMMKYGLVVPIQGAKDKISDPLTKEFYGIYDNENVRASVGAYAPYDTTKVKEQFKDVVYGPINDIANGKSDAAAWQKQLTDFWKKLKANPVATK</sequence>
<gene>
    <name evidence="5" type="ORF">H9Q80_11430</name>
</gene>
<dbReference type="PROSITE" id="PS51257">
    <property type="entry name" value="PROKAR_LIPOPROTEIN"/>
    <property type="match status" value="1"/>
</dbReference>
<dbReference type="KEGG" id="ehn:H9Q80_11430"/>
<dbReference type="EMBL" id="CP060636">
    <property type="protein sequence ID" value="QNM10891.1"/>
    <property type="molecule type" value="Genomic_DNA"/>
</dbReference>
<dbReference type="InterPro" id="IPR006061">
    <property type="entry name" value="SBP_1_CS"/>
</dbReference>
<evidence type="ECO:0000256" key="3">
    <source>
        <dbReference type="ARBA" id="ARBA00022729"/>
    </source>
</evidence>
<dbReference type="PANTHER" id="PTHR43649">
    <property type="entry name" value="ARABINOSE-BINDING PROTEIN-RELATED"/>
    <property type="match status" value="1"/>
</dbReference>
<dbReference type="Proteomes" id="UP000515856">
    <property type="component" value="Chromosome"/>
</dbReference>
<protein>
    <submittedName>
        <fullName evidence="5">Carbohydrate ABC transporter substrate-binding protein</fullName>
    </submittedName>
</protein>
<name>A0A7G9GJA9_9FIRM</name>
<comment type="similarity">
    <text evidence="1">Belongs to the bacterial solute-binding protein 1 family.</text>
</comment>
<accession>A0A7G9GJA9</accession>
<evidence type="ECO:0000313" key="5">
    <source>
        <dbReference type="EMBL" id="QNM10891.1"/>
    </source>
</evidence>
<dbReference type="PROSITE" id="PS01037">
    <property type="entry name" value="SBP_BACTERIAL_1"/>
    <property type="match status" value="1"/>
</dbReference>
<dbReference type="InterPro" id="IPR022387">
    <property type="entry name" value="Bind_CPR0540"/>
</dbReference>
<dbReference type="PANTHER" id="PTHR43649:SF12">
    <property type="entry name" value="DIACETYLCHITOBIOSE BINDING PROTEIN DASA"/>
    <property type="match status" value="1"/>
</dbReference>
<dbReference type="AlphaFoldDB" id="A0A7G9GJA9"/>
<feature type="chain" id="PRO_5038581949" evidence="4">
    <location>
        <begin position="20"/>
        <end position="445"/>
    </location>
</feature>
<dbReference type="SUPFAM" id="SSF53850">
    <property type="entry name" value="Periplasmic binding protein-like II"/>
    <property type="match status" value="1"/>
</dbReference>
<keyword evidence="6" id="KW-1185">Reference proteome</keyword>
<keyword evidence="2" id="KW-0813">Transport</keyword>
<organism evidence="5 6">
    <name type="scientific">[Eubacterium] hominis</name>
    <dbReference type="NCBI Taxonomy" id="2764325"/>
    <lineage>
        <taxon>Bacteria</taxon>
        <taxon>Bacillati</taxon>
        <taxon>Bacillota</taxon>
        <taxon>Erysipelotrichia</taxon>
        <taxon>Erysipelotrichales</taxon>
        <taxon>Erysipelotrichaceae</taxon>
        <taxon>Amedibacillus</taxon>
    </lineage>
</organism>
<dbReference type="GO" id="GO:0055085">
    <property type="term" value="P:transmembrane transport"/>
    <property type="evidence" value="ECO:0007669"/>
    <property type="project" value="InterPro"/>
</dbReference>
<dbReference type="RefSeq" id="WP_117453358.1">
    <property type="nucleotide sequence ID" value="NZ_CP060636.1"/>
</dbReference>
<feature type="signal peptide" evidence="4">
    <location>
        <begin position="1"/>
        <end position="19"/>
    </location>
</feature>
<evidence type="ECO:0000313" key="6">
    <source>
        <dbReference type="Proteomes" id="UP000515856"/>
    </source>
</evidence>
<evidence type="ECO:0000256" key="2">
    <source>
        <dbReference type="ARBA" id="ARBA00022448"/>
    </source>
</evidence>